<feature type="transmembrane region" description="Helical" evidence="9">
    <location>
        <begin position="269"/>
        <end position="289"/>
    </location>
</feature>
<feature type="transmembrane region" description="Helical" evidence="9">
    <location>
        <begin position="200"/>
        <end position="220"/>
    </location>
</feature>
<dbReference type="RefSeq" id="WP_344400879.1">
    <property type="nucleotide sequence ID" value="NZ_BAAASG010000007.1"/>
</dbReference>
<keyword evidence="2" id="KW-0813">Transport</keyword>
<dbReference type="InterPro" id="IPR020846">
    <property type="entry name" value="MFS_dom"/>
</dbReference>
<evidence type="ECO:0000256" key="7">
    <source>
        <dbReference type="ARBA" id="ARBA00023251"/>
    </source>
</evidence>
<dbReference type="Proteomes" id="UP001501777">
    <property type="component" value="Unassembled WGS sequence"/>
</dbReference>
<dbReference type="Gene3D" id="1.20.1250.20">
    <property type="entry name" value="MFS general substrate transporter like domains"/>
    <property type="match status" value="1"/>
</dbReference>
<evidence type="ECO:0000313" key="12">
    <source>
        <dbReference type="Proteomes" id="UP001501777"/>
    </source>
</evidence>
<protein>
    <submittedName>
        <fullName evidence="11">MFS transporter</fullName>
    </submittedName>
</protein>
<comment type="caution">
    <text evidence="11">The sequence shown here is derived from an EMBL/GenBank/DDBJ whole genome shotgun (WGS) entry which is preliminary data.</text>
</comment>
<dbReference type="PROSITE" id="PS50850">
    <property type="entry name" value="MFS"/>
    <property type="match status" value="1"/>
</dbReference>
<feature type="transmembrane region" description="Helical" evidence="9">
    <location>
        <begin position="170"/>
        <end position="188"/>
    </location>
</feature>
<dbReference type="CDD" id="cd17321">
    <property type="entry name" value="MFS_MMR_MDR_like"/>
    <property type="match status" value="1"/>
</dbReference>
<dbReference type="PANTHER" id="PTHR42718:SF46">
    <property type="entry name" value="BLR6921 PROTEIN"/>
    <property type="match status" value="1"/>
</dbReference>
<dbReference type="InterPro" id="IPR011701">
    <property type="entry name" value="MFS"/>
</dbReference>
<reference evidence="11 12" key="1">
    <citation type="journal article" date="2019" name="Int. J. Syst. Evol. Microbiol.">
        <title>The Global Catalogue of Microorganisms (GCM) 10K type strain sequencing project: providing services to taxonomists for standard genome sequencing and annotation.</title>
        <authorList>
            <consortium name="The Broad Institute Genomics Platform"/>
            <consortium name="The Broad Institute Genome Sequencing Center for Infectious Disease"/>
            <person name="Wu L."/>
            <person name="Ma J."/>
        </authorList>
    </citation>
    <scope>NUCLEOTIDE SEQUENCE [LARGE SCALE GENOMIC DNA]</scope>
    <source>
        <strain evidence="11 12">JCM 4395</strain>
    </source>
</reference>
<evidence type="ECO:0000256" key="5">
    <source>
        <dbReference type="ARBA" id="ARBA00022989"/>
    </source>
</evidence>
<feature type="transmembrane region" description="Helical" evidence="9">
    <location>
        <begin position="139"/>
        <end position="164"/>
    </location>
</feature>
<dbReference type="Gene3D" id="1.20.1720.10">
    <property type="entry name" value="Multidrug resistance protein D"/>
    <property type="match status" value="1"/>
</dbReference>
<feature type="transmembrane region" description="Helical" evidence="9">
    <location>
        <begin position="438"/>
        <end position="456"/>
    </location>
</feature>
<feature type="region of interest" description="Disordered" evidence="8">
    <location>
        <begin position="458"/>
        <end position="481"/>
    </location>
</feature>
<evidence type="ECO:0000313" key="11">
    <source>
        <dbReference type="EMBL" id="GAA2490351.1"/>
    </source>
</evidence>
<evidence type="ECO:0000256" key="8">
    <source>
        <dbReference type="SAM" id="MobiDB-lite"/>
    </source>
</evidence>
<dbReference type="EMBL" id="BAAASG010000007">
    <property type="protein sequence ID" value="GAA2490351.1"/>
    <property type="molecule type" value="Genomic_DNA"/>
</dbReference>
<feature type="transmembrane region" description="Helical" evidence="9">
    <location>
        <begin position="79"/>
        <end position="98"/>
    </location>
</feature>
<feature type="compositionally biased region" description="Low complexity" evidence="8">
    <location>
        <begin position="467"/>
        <end position="481"/>
    </location>
</feature>
<sequence length="481" mass="48982">MSPDPKPRSTGLLLALLAFAQFVSAIDYNIVYVALPEIGREVGFDAQNLQWVVSGYAVAFGGFLLLGGRAADLLGHRRMFTTALVLYGLSCMAGGLATEPGLLVAARAVQGLGGALLLPATLSLIGTTFSEGAERNRALAIWGGAGAVGLALGSLLGGILTNYLGWESVFYVNVPLALGAAAAAFSIIAKDAPRERGRSFDLTGALTATVGFTALVFGVVQGPEAGWGSAETLIALLGGALFIGLFLIVESRTAHPLMPLRLFRNRSLVAAMGITFVFMGTFGAQYYFFTVYLQNVRGYGALATGLAFLPSALVGMVGTRLSEKLLGKVGARTTIVTGLLVGAAGMAVLALGMSPNGGYPALLPGVVLLSLGQGIAWTAMFVAATSGVDARHQGIASAMASTTQQIGSAVGLAILVAIANSGVEVTTGPGLVPGLRTAGFTAGALTLLGVAIALTLRRPGTTPPAPTTTQTPQKTETSIPA</sequence>
<dbReference type="SUPFAM" id="SSF103473">
    <property type="entry name" value="MFS general substrate transporter"/>
    <property type="match status" value="1"/>
</dbReference>
<keyword evidence="12" id="KW-1185">Reference proteome</keyword>
<accession>A0ABN3LVG5</accession>
<proteinExistence type="predicted"/>
<dbReference type="InterPro" id="IPR036259">
    <property type="entry name" value="MFS_trans_sf"/>
</dbReference>
<evidence type="ECO:0000256" key="2">
    <source>
        <dbReference type="ARBA" id="ARBA00022448"/>
    </source>
</evidence>
<keyword evidence="5 9" id="KW-1133">Transmembrane helix</keyword>
<dbReference type="Pfam" id="PF07690">
    <property type="entry name" value="MFS_1"/>
    <property type="match status" value="1"/>
</dbReference>
<comment type="subcellular location">
    <subcellularLocation>
        <location evidence="1">Cell membrane</location>
        <topology evidence="1">Multi-pass membrane protein</topology>
    </subcellularLocation>
</comment>
<evidence type="ECO:0000256" key="6">
    <source>
        <dbReference type="ARBA" id="ARBA00023136"/>
    </source>
</evidence>
<name>A0ABN3LVG5_STRLO</name>
<gene>
    <name evidence="11" type="ORF">GCM10010276_31830</name>
</gene>
<evidence type="ECO:0000256" key="3">
    <source>
        <dbReference type="ARBA" id="ARBA00022475"/>
    </source>
</evidence>
<feature type="transmembrane region" description="Helical" evidence="9">
    <location>
        <begin position="395"/>
        <end position="418"/>
    </location>
</feature>
<feature type="transmembrane region" description="Helical" evidence="9">
    <location>
        <begin position="333"/>
        <end position="353"/>
    </location>
</feature>
<keyword evidence="4 9" id="KW-0812">Transmembrane</keyword>
<organism evidence="11 12">
    <name type="scientific">Streptomyces longisporus</name>
    <dbReference type="NCBI Taxonomy" id="1948"/>
    <lineage>
        <taxon>Bacteria</taxon>
        <taxon>Bacillati</taxon>
        <taxon>Actinomycetota</taxon>
        <taxon>Actinomycetes</taxon>
        <taxon>Kitasatosporales</taxon>
        <taxon>Streptomycetaceae</taxon>
        <taxon>Streptomyces</taxon>
    </lineage>
</organism>
<feature type="transmembrane region" description="Helical" evidence="9">
    <location>
        <begin position="359"/>
        <end position="383"/>
    </location>
</feature>
<keyword evidence="7" id="KW-0046">Antibiotic resistance</keyword>
<feature type="transmembrane region" description="Helical" evidence="9">
    <location>
        <begin position="49"/>
        <end position="67"/>
    </location>
</feature>
<keyword evidence="6 9" id="KW-0472">Membrane</keyword>
<evidence type="ECO:0000259" key="10">
    <source>
        <dbReference type="PROSITE" id="PS50850"/>
    </source>
</evidence>
<keyword evidence="3" id="KW-1003">Cell membrane</keyword>
<feature type="domain" description="Major facilitator superfamily (MFS) profile" evidence="10">
    <location>
        <begin position="13"/>
        <end position="461"/>
    </location>
</feature>
<feature type="transmembrane region" description="Helical" evidence="9">
    <location>
        <begin position="232"/>
        <end position="249"/>
    </location>
</feature>
<dbReference type="PANTHER" id="PTHR42718">
    <property type="entry name" value="MAJOR FACILITATOR SUPERFAMILY MULTIDRUG TRANSPORTER MFSC"/>
    <property type="match status" value="1"/>
</dbReference>
<feature type="transmembrane region" description="Helical" evidence="9">
    <location>
        <begin position="104"/>
        <end position="127"/>
    </location>
</feature>
<evidence type="ECO:0000256" key="1">
    <source>
        <dbReference type="ARBA" id="ARBA00004651"/>
    </source>
</evidence>
<evidence type="ECO:0000256" key="4">
    <source>
        <dbReference type="ARBA" id="ARBA00022692"/>
    </source>
</evidence>
<evidence type="ECO:0000256" key="9">
    <source>
        <dbReference type="SAM" id="Phobius"/>
    </source>
</evidence>
<feature type="transmembrane region" description="Helical" evidence="9">
    <location>
        <begin position="301"/>
        <end position="321"/>
    </location>
</feature>